<sequence length="361" mass="39886">MKKLVKVLSVLFVLGFSQSIVAGAETAVWTDKTSYSDITSQYAELAENVPVFSEELRVSSDVLKSPYQLPAATIANLTTTELAEVVLAYPYLSDIYAYNSLQEGLEAIRKTYLPLDLLLKRTDAPVGLLEVYQSASQELGTKKARRFNMKLELLEVILAQKELSGERDEITAVYSQVLDNKDPGIYGESLTSYLDALAEQKITPYASDTTTTVKTPKGSNVSVIKYGSDLTDAKKTEINNSMAKNYPKASRLTSATKLFNCHSYAWYSSNTSTNKYWMNDPAKYMSDGSYKKQTGFKSGQKLLWADKSHSGIISMVYQGPPAPGNNAMSMVKVKSKWGQAGVYEHAGNYSPYTNNLGTAWQ</sequence>
<dbReference type="OrthoDB" id="2666435at2"/>
<accession>A0A429ZVT6</accession>
<proteinExistence type="predicted"/>
<keyword evidence="3" id="KW-1185">Reference proteome</keyword>
<protein>
    <recommendedName>
        <fullName evidence="4">Amidase domain-containing protein</fullName>
    </recommendedName>
</protein>
<dbReference type="EMBL" id="NGJU01000001">
    <property type="protein sequence ID" value="RST97874.1"/>
    <property type="molecule type" value="Genomic_DNA"/>
</dbReference>
<dbReference type="GeneID" id="98566904"/>
<organism evidence="2 3">
    <name type="scientific">Vagococcus salmoninarum</name>
    <dbReference type="NCBI Taxonomy" id="2739"/>
    <lineage>
        <taxon>Bacteria</taxon>
        <taxon>Bacillati</taxon>
        <taxon>Bacillota</taxon>
        <taxon>Bacilli</taxon>
        <taxon>Lactobacillales</taxon>
        <taxon>Enterococcaceae</taxon>
        <taxon>Vagococcus</taxon>
    </lineage>
</organism>
<dbReference type="AlphaFoldDB" id="A0A429ZVT6"/>
<evidence type="ECO:0000313" key="2">
    <source>
        <dbReference type="EMBL" id="RST97874.1"/>
    </source>
</evidence>
<comment type="caution">
    <text evidence="2">The sequence shown here is derived from an EMBL/GenBank/DDBJ whole genome shotgun (WGS) entry which is preliminary data.</text>
</comment>
<gene>
    <name evidence="2" type="ORF">CBF35_00865</name>
</gene>
<feature type="signal peptide" evidence="1">
    <location>
        <begin position="1"/>
        <end position="22"/>
    </location>
</feature>
<dbReference type="Proteomes" id="UP000287239">
    <property type="component" value="Unassembled WGS sequence"/>
</dbReference>
<keyword evidence="1" id="KW-0732">Signal</keyword>
<evidence type="ECO:0000313" key="3">
    <source>
        <dbReference type="Proteomes" id="UP000287239"/>
    </source>
</evidence>
<evidence type="ECO:0000256" key="1">
    <source>
        <dbReference type="SAM" id="SignalP"/>
    </source>
</evidence>
<feature type="chain" id="PRO_5038743502" description="Amidase domain-containing protein" evidence="1">
    <location>
        <begin position="23"/>
        <end position="361"/>
    </location>
</feature>
<name>A0A429ZVT6_9ENTE</name>
<dbReference type="RefSeq" id="WP_126777997.1">
    <property type="nucleotide sequence ID" value="NZ_NGJU01000001.1"/>
</dbReference>
<reference evidence="2 3" key="1">
    <citation type="submission" date="2017-05" db="EMBL/GenBank/DDBJ databases">
        <title>Vagococcus spp. assemblies.</title>
        <authorList>
            <person name="Gulvik C.A."/>
        </authorList>
    </citation>
    <scope>NUCLEOTIDE SEQUENCE [LARGE SCALE GENOMIC DNA]</scope>
    <source>
        <strain evidence="2 3">NCFB 2777</strain>
    </source>
</reference>
<evidence type="ECO:0008006" key="4">
    <source>
        <dbReference type="Google" id="ProtNLM"/>
    </source>
</evidence>